<dbReference type="InterPro" id="IPR010432">
    <property type="entry name" value="RDD"/>
</dbReference>
<comment type="subcellular location">
    <subcellularLocation>
        <location evidence="1">Cell membrane</location>
        <topology evidence="1">Multi-pass membrane protein</topology>
    </subcellularLocation>
</comment>
<protein>
    <submittedName>
        <fullName evidence="8">Putative RDD family membrane protein YckC</fullName>
    </submittedName>
</protein>
<dbReference type="Pfam" id="PF06271">
    <property type="entry name" value="RDD"/>
    <property type="match status" value="1"/>
</dbReference>
<feature type="transmembrane region" description="Helical" evidence="6">
    <location>
        <begin position="106"/>
        <end position="129"/>
    </location>
</feature>
<evidence type="ECO:0000256" key="3">
    <source>
        <dbReference type="ARBA" id="ARBA00022692"/>
    </source>
</evidence>
<feature type="transmembrane region" description="Helical" evidence="6">
    <location>
        <begin position="135"/>
        <end position="153"/>
    </location>
</feature>
<dbReference type="RefSeq" id="WP_221320205.1">
    <property type="nucleotide sequence ID" value="NZ_JACHHY010000008.1"/>
</dbReference>
<dbReference type="PANTHER" id="PTHR36115">
    <property type="entry name" value="PROLINE-RICH ANTIGEN HOMOLOG-RELATED"/>
    <property type="match status" value="1"/>
</dbReference>
<keyword evidence="4 6" id="KW-1133">Transmembrane helix</keyword>
<dbReference type="Proteomes" id="UP000575898">
    <property type="component" value="Unassembled WGS sequence"/>
</dbReference>
<dbReference type="PANTHER" id="PTHR36115:SF10">
    <property type="entry name" value="RDD DOMAIN-CONTAINING PROTEIN"/>
    <property type="match status" value="1"/>
</dbReference>
<dbReference type="EMBL" id="JACHHY010000008">
    <property type="protein sequence ID" value="MBB5018381.1"/>
    <property type="molecule type" value="Genomic_DNA"/>
</dbReference>
<feature type="domain" description="RDD" evidence="7">
    <location>
        <begin position="9"/>
        <end position="166"/>
    </location>
</feature>
<dbReference type="GO" id="GO:0005886">
    <property type="term" value="C:plasma membrane"/>
    <property type="evidence" value="ECO:0007669"/>
    <property type="project" value="UniProtKB-SubCell"/>
</dbReference>
<keyword evidence="5 6" id="KW-0472">Membrane</keyword>
<organism evidence="8 9">
    <name type="scientific">Chitinivorax tropicus</name>
    <dbReference type="NCBI Taxonomy" id="714531"/>
    <lineage>
        <taxon>Bacteria</taxon>
        <taxon>Pseudomonadati</taxon>
        <taxon>Pseudomonadota</taxon>
        <taxon>Betaproteobacteria</taxon>
        <taxon>Chitinivorax</taxon>
    </lineage>
</organism>
<evidence type="ECO:0000256" key="2">
    <source>
        <dbReference type="ARBA" id="ARBA00022475"/>
    </source>
</evidence>
<accession>A0A840MT40</accession>
<reference evidence="8 9" key="1">
    <citation type="submission" date="2020-08" db="EMBL/GenBank/DDBJ databases">
        <title>Genomic Encyclopedia of Type Strains, Phase IV (KMG-IV): sequencing the most valuable type-strain genomes for metagenomic binning, comparative biology and taxonomic classification.</title>
        <authorList>
            <person name="Goeker M."/>
        </authorList>
    </citation>
    <scope>NUCLEOTIDE SEQUENCE [LARGE SCALE GENOMIC DNA]</scope>
    <source>
        <strain evidence="8 9">DSM 27165</strain>
    </source>
</reference>
<feature type="transmembrane region" description="Helical" evidence="6">
    <location>
        <begin position="20"/>
        <end position="44"/>
    </location>
</feature>
<evidence type="ECO:0000256" key="5">
    <source>
        <dbReference type="ARBA" id="ARBA00023136"/>
    </source>
</evidence>
<evidence type="ECO:0000256" key="1">
    <source>
        <dbReference type="ARBA" id="ARBA00004651"/>
    </source>
</evidence>
<evidence type="ECO:0000313" key="9">
    <source>
        <dbReference type="Proteomes" id="UP000575898"/>
    </source>
</evidence>
<proteinExistence type="predicted"/>
<evidence type="ECO:0000313" key="8">
    <source>
        <dbReference type="EMBL" id="MBB5018381.1"/>
    </source>
</evidence>
<evidence type="ECO:0000256" key="4">
    <source>
        <dbReference type="ARBA" id="ARBA00022989"/>
    </source>
</evidence>
<dbReference type="AlphaFoldDB" id="A0A840MT40"/>
<dbReference type="InterPro" id="IPR051791">
    <property type="entry name" value="Pra-immunoreactive"/>
</dbReference>
<evidence type="ECO:0000259" key="7">
    <source>
        <dbReference type="Pfam" id="PF06271"/>
    </source>
</evidence>
<feature type="transmembrane region" description="Helical" evidence="6">
    <location>
        <begin position="56"/>
        <end position="74"/>
    </location>
</feature>
<keyword evidence="2" id="KW-1003">Cell membrane</keyword>
<evidence type="ECO:0000256" key="6">
    <source>
        <dbReference type="SAM" id="Phobius"/>
    </source>
</evidence>
<gene>
    <name evidence="8" type="ORF">HNQ59_001669</name>
</gene>
<sequence length="177" mass="19988">MMLSDDMPLAGTGRRLLCLVYEFVILFALSFVVLLIPMAILPLFGQQANAAAEQHWAWRLLWLMLLGVNAWYLVRSWTRGGQTLAMRAWRMRLVTLSGQPVGHKQAIIRLALGTLGYVTPLVMAIWSHAHPEGKPLLWSSLAFLAIMLGWAMLDKDRQFLHDRLAGTCIVRTPPLKK</sequence>
<keyword evidence="3 6" id="KW-0812">Transmembrane</keyword>
<keyword evidence="9" id="KW-1185">Reference proteome</keyword>
<comment type="caution">
    <text evidence="8">The sequence shown here is derived from an EMBL/GenBank/DDBJ whole genome shotgun (WGS) entry which is preliminary data.</text>
</comment>
<name>A0A840MT40_9PROT</name>